<dbReference type="PROSITE" id="PS50005">
    <property type="entry name" value="TPR"/>
    <property type="match status" value="1"/>
</dbReference>
<organism evidence="4 5">
    <name type="scientific">Novosphingobium hassiacum</name>
    <dbReference type="NCBI Taxonomy" id="173676"/>
    <lineage>
        <taxon>Bacteria</taxon>
        <taxon>Pseudomonadati</taxon>
        <taxon>Pseudomonadota</taxon>
        <taxon>Alphaproteobacteria</taxon>
        <taxon>Sphingomonadales</taxon>
        <taxon>Sphingomonadaceae</taxon>
        <taxon>Novosphingobium</taxon>
    </lineage>
</organism>
<accession>A0A7W5ZYQ9</accession>
<dbReference type="Proteomes" id="UP000562395">
    <property type="component" value="Unassembled WGS sequence"/>
</dbReference>
<evidence type="ECO:0000256" key="3">
    <source>
        <dbReference type="SAM" id="MobiDB-lite"/>
    </source>
</evidence>
<feature type="compositionally biased region" description="Pro residues" evidence="3">
    <location>
        <begin position="108"/>
        <end position="118"/>
    </location>
</feature>
<dbReference type="EMBL" id="JACICY010000014">
    <property type="protein sequence ID" value="MBB3862476.1"/>
    <property type="molecule type" value="Genomic_DNA"/>
</dbReference>
<dbReference type="Pfam" id="PF13174">
    <property type="entry name" value="TPR_6"/>
    <property type="match status" value="1"/>
</dbReference>
<dbReference type="RefSeq" id="WP_221214772.1">
    <property type="nucleotide sequence ID" value="NZ_JACICY010000014.1"/>
</dbReference>
<protein>
    <submittedName>
        <fullName evidence="4">TolA-binding protein</fullName>
    </submittedName>
</protein>
<feature type="repeat" description="TPR" evidence="1">
    <location>
        <begin position="156"/>
        <end position="189"/>
    </location>
</feature>
<keyword evidence="5" id="KW-1185">Reference proteome</keyword>
<feature type="coiled-coil region" evidence="2">
    <location>
        <begin position="42"/>
        <end position="94"/>
    </location>
</feature>
<dbReference type="InterPro" id="IPR011990">
    <property type="entry name" value="TPR-like_helical_dom_sf"/>
</dbReference>
<evidence type="ECO:0000313" key="5">
    <source>
        <dbReference type="Proteomes" id="UP000562395"/>
    </source>
</evidence>
<evidence type="ECO:0000256" key="1">
    <source>
        <dbReference type="PROSITE-ProRule" id="PRU00339"/>
    </source>
</evidence>
<keyword evidence="1" id="KW-0802">TPR repeat</keyword>
<gene>
    <name evidence="4" type="ORF">GGQ88_003777</name>
</gene>
<dbReference type="AlphaFoldDB" id="A0A7W5ZYQ9"/>
<sequence length="248" mass="26646">MALMAWSLPSIGVAQAQTAQVGYPATVSPVPRSASSASLEALLQLDRRLAALERALSGLMSAQEQDHRALAASLTQMQALKGDIESRLDAVERQAEAIPTASKTPEAAPVPPVAPPPTADDRFRQAMDYAEAQDWPKSELAFDSFVASWPSDARVPEARFQLGRAFQGQGKYAQAAQIFLDLYEKAPQAPFALANLFALADALVAIGPDNSAQACEVYSEIEVVHDSVLTTEQRSRLLDRRLALKCAG</sequence>
<evidence type="ECO:0000313" key="4">
    <source>
        <dbReference type="EMBL" id="MBB3862476.1"/>
    </source>
</evidence>
<feature type="region of interest" description="Disordered" evidence="3">
    <location>
        <begin position="98"/>
        <end position="120"/>
    </location>
</feature>
<reference evidence="4 5" key="1">
    <citation type="submission" date="2020-08" db="EMBL/GenBank/DDBJ databases">
        <title>Genomic Encyclopedia of Type Strains, Phase IV (KMG-IV): sequencing the most valuable type-strain genomes for metagenomic binning, comparative biology and taxonomic classification.</title>
        <authorList>
            <person name="Goeker M."/>
        </authorList>
    </citation>
    <scope>NUCLEOTIDE SEQUENCE [LARGE SCALE GENOMIC DNA]</scope>
    <source>
        <strain evidence="4 5">DSM 14552</strain>
    </source>
</reference>
<keyword evidence="2" id="KW-0175">Coiled coil</keyword>
<name>A0A7W5ZYQ9_9SPHN</name>
<dbReference type="Gene3D" id="1.25.40.10">
    <property type="entry name" value="Tetratricopeptide repeat domain"/>
    <property type="match status" value="1"/>
</dbReference>
<evidence type="ECO:0000256" key="2">
    <source>
        <dbReference type="SAM" id="Coils"/>
    </source>
</evidence>
<proteinExistence type="predicted"/>
<dbReference type="SUPFAM" id="SSF48452">
    <property type="entry name" value="TPR-like"/>
    <property type="match status" value="1"/>
</dbReference>
<dbReference type="InterPro" id="IPR019734">
    <property type="entry name" value="TPR_rpt"/>
</dbReference>
<comment type="caution">
    <text evidence="4">The sequence shown here is derived from an EMBL/GenBank/DDBJ whole genome shotgun (WGS) entry which is preliminary data.</text>
</comment>